<dbReference type="Gene3D" id="1.10.510.10">
    <property type="entry name" value="Transferase(Phosphotransferase) domain 1"/>
    <property type="match status" value="1"/>
</dbReference>
<comment type="caution">
    <text evidence="1">The sequence shown here is derived from an EMBL/GenBank/DDBJ whole genome shotgun (WGS) entry which is preliminary data.</text>
</comment>
<evidence type="ECO:0000313" key="2">
    <source>
        <dbReference type="Proteomes" id="UP000198211"/>
    </source>
</evidence>
<keyword evidence="1" id="KW-0418">Kinase</keyword>
<dbReference type="PANTHER" id="PTHR44329:SF214">
    <property type="entry name" value="PROTEIN KINASE DOMAIN-CONTAINING PROTEIN"/>
    <property type="match status" value="1"/>
</dbReference>
<dbReference type="InterPro" id="IPR011009">
    <property type="entry name" value="Kinase-like_dom_sf"/>
</dbReference>
<evidence type="ECO:0000313" key="1">
    <source>
        <dbReference type="EMBL" id="OWY96976.1"/>
    </source>
</evidence>
<sequence length="91" mass="9982">SFGVVLSEIDVHTLPYADSKSKNRDSNGKLLPDALILQQVAMGKLQVDFSETTPESLVELGKWCVSVDPNLRPTAAEAMYRLQIALTHEIA</sequence>
<keyword evidence="2" id="KW-1185">Reference proteome</keyword>
<dbReference type="Proteomes" id="UP000198211">
    <property type="component" value="Unassembled WGS sequence"/>
</dbReference>
<gene>
    <name evidence="1" type="ORF">PHMEG_00032613</name>
</gene>
<dbReference type="PANTHER" id="PTHR44329">
    <property type="entry name" value="SERINE/THREONINE-PROTEIN KINASE TNNI3K-RELATED"/>
    <property type="match status" value="1"/>
</dbReference>
<dbReference type="OrthoDB" id="93334at2759"/>
<dbReference type="GO" id="GO:0004674">
    <property type="term" value="F:protein serine/threonine kinase activity"/>
    <property type="evidence" value="ECO:0007669"/>
    <property type="project" value="TreeGrafter"/>
</dbReference>
<keyword evidence="1" id="KW-0808">Transferase</keyword>
<dbReference type="EMBL" id="NBNE01010996">
    <property type="protein sequence ID" value="OWY96976.1"/>
    <property type="molecule type" value="Genomic_DNA"/>
</dbReference>
<dbReference type="InterPro" id="IPR051681">
    <property type="entry name" value="Ser/Thr_Kinases-Pseudokinases"/>
</dbReference>
<proteinExistence type="predicted"/>
<accession>A0A225UWS3</accession>
<reference evidence="2" key="1">
    <citation type="submission" date="2017-03" db="EMBL/GenBank/DDBJ databases">
        <title>Phytopthora megakarya and P. palmivora, two closely related causual agents of cacao black pod achieved similar genome size and gene model numbers by different mechanisms.</title>
        <authorList>
            <person name="Ali S."/>
            <person name="Shao J."/>
            <person name="Larry D.J."/>
            <person name="Kronmiller B."/>
            <person name="Shen D."/>
            <person name="Strem M.D."/>
            <person name="Melnick R.L."/>
            <person name="Guiltinan M.J."/>
            <person name="Tyler B.M."/>
            <person name="Meinhardt L.W."/>
            <person name="Bailey B.A."/>
        </authorList>
    </citation>
    <scope>NUCLEOTIDE SEQUENCE [LARGE SCALE GENOMIC DNA]</scope>
    <source>
        <strain evidence="2">zdho120</strain>
    </source>
</reference>
<name>A0A225UWS3_9STRA</name>
<feature type="non-terminal residue" evidence="1">
    <location>
        <position position="1"/>
    </location>
</feature>
<organism evidence="1 2">
    <name type="scientific">Phytophthora megakarya</name>
    <dbReference type="NCBI Taxonomy" id="4795"/>
    <lineage>
        <taxon>Eukaryota</taxon>
        <taxon>Sar</taxon>
        <taxon>Stramenopiles</taxon>
        <taxon>Oomycota</taxon>
        <taxon>Peronosporomycetes</taxon>
        <taxon>Peronosporales</taxon>
        <taxon>Peronosporaceae</taxon>
        <taxon>Phytophthora</taxon>
    </lineage>
</organism>
<dbReference type="SUPFAM" id="SSF56112">
    <property type="entry name" value="Protein kinase-like (PK-like)"/>
    <property type="match status" value="1"/>
</dbReference>
<protein>
    <submittedName>
        <fullName evidence="1">TKL protein kinase</fullName>
    </submittedName>
</protein>
<dbReference type="AlphaFoldDB" id="A0A225UWS3"/>